<feature type="transmembrane region" description="Helical" evidence="2">
    <location>
        <begin position="126"/>
        <end position="149"/>
    </location>
</feature>
<reference evidence="3" key="1">
    <citation type="submission" date="2022-07" db="EMBL/GenBank/DDBJ databases">
        <title>Genome Sequence of Leucocoprinus birnbaumii.</title>
        <authorList>
            <person name="Buettner E."/>
        </authorList>
    </citation>
    <scope>NUCLEOTIDE SEQUENCE</scope>
    <source>
        <strain evidence="3">VT141</strain>
    </source>
</reference>
<feature type="transmembrane region" description="Helical" evidence="2">
    <location>
        <begin position="407"/>
        <end position="432"/>
    </location>
</feature>
<feature type="transmembrane region" description="Helical" evidence="2">
    <location>
        <begin position="452"/>
        <end position="478"/>
    </location>
</feature>
<accession>A0AAD5VVH8</accession>
<feature type="transmembrane region" description="Helical" evidence="2">
    <location>
        <begin position="289"/>
        <end position="316"/>
    </location>
</feature>
<evidence type="ECO:0000256" key="1">
    <source>
        <dbReference type="SAM" id="MobiDB-lite"/>
    </source>
</evidence>
<comment type="caution">
    <text evidence="3">The sequence shown here is derived from an EMBL/GenBank/DDBJ whole genome shotgun (WGS) entry which is preliminary data.</text>
</comment>
<dbReference type="EMBL" id="JANIEX010000307">
    <property type="protein sequence ID" value="KAJ3569095.1"/>
    <property type="molecule type" value="Genomic_DNA"/>
</dbReference>
<organism evidence="3 4">
    <name type="scientific">Leucocoprinus birnbaumii</name>
    <dbReference type="NCBI Taxonomy" id="56174"/>
    <lineage>
        <taxon>Eukaryota</taxon>
        <taxon>Fungi</taxon>
        <taxon>Dikarya</taxon>
        <taxon>Basidiomycota</taxon>
        <taxon>Agaricomycotina</taxon>
        <taxon>Agaricomycetes</taxon>
        <taxon>Agaricomycetidae</taxon>
        <taxon>Agaricales</taxon>
        <taxon>Agaricineae</taxon>
        <taxon>Agaricaceae</taxon>
        <taxon>Leucocoprinus</taxon>
    </lineage>
</organism>
<keyword evidence="2" id="KW-0812">Transmembrane</keyword>
<dbReference type="AlphaFoldDB" id="A0AAD5VVH8"/>
<dbReference type="Proteomes" id="UP001213000">
    <property type="component" value="Unassembled WGS sequence"/>
</dbReference>
<keyword evidence="2" id="KW-0472">Membrane</keyword>
<feature type="compositionally biased region" description="Basic and acidic residues" evidence="1">
    <location>
        <begin position="615"/>
        <end position="624"/>
    </location>
</feature>
<gene>
    <name evidence="3" type="ORF">NP233_g5280</name>
</gene>
<keyword evidence="4" id="KW-1185">Reference proteome</keyword>
<feature type="region of interest" description="Disordered" evidence="1">
    <location>
        <begin position="560"/>
        <end position="631"/>
    </location>
</feature>
<evidence type="ECO:0000256" key="2">
    <source>
        <dbReference type="SAM" id="Phobius"/>
    </source>
</evidence>
<keyword evidence="2" id="KW-1133">Transmembrane helix</keyword>
<evidence type="ECO:0000313" key="3">
    <source>
        <dbReference type="EMBL" id="KAJ3569095.1"/>
    </source>
</evidence>
<feature type="transmembrane region" description="Helical" evidence="2">
    <location>
        <begin position="161"/>
        <end position="180"/>
    </location>
</feature>
<feature type="transmembrane region" description="Helical" evidence="2">
    <location>
        <begin position="47"/>
        <end position="74"/>
    </location>
</feature>
<sequence length="631" mass="70231">MTMHLHNFVAVSFTGALAFGLYFATLLTCLRWLLFTHEGPWVFKKDIRWVIVTITFLIFASNVVYLSMSLYGTMLSARHAVEDPPGVSFKGPSWTSIVACTAANCNVLLADIVLIYRCWIIYEKRFYIVIFPSFLWLGALVCTVLQIYLQVMHTIDAKIGPYTWASNAPIIGIAFNWFLIRLERNKARIAAGLDDSTMGPAMQFGRNQLSNESHNVMGPQEIVAIKNRTVEQSAAAAAASACQHLAHDTYSEICGSLKVLAGPISSPSGASSLYYSKLPNMVADLDQRVSVVFVGALAFGLYAVTLLICLRWLLFVDEGWRLRKGRSINWPIIIVALLILACNLAYLIETFEWTKVAVWHAIHFPFVDYGKPEWTSIVSCTVANANVLLADIVLITRCWIVYDRRRVAVILFPSFLWVGALVCTVLQIYLQVAHTHDPSIGPYSWASVNMTMGPGIVLVPFWISTVLLNAYIAVALIWRIYSTTEHCRSSTSTDYFHFIIHAVAESGILHFSITIAHFLSWFGKSEFATDIISVLNAPIIGIAFHWFLIRVARRKAEEQARGMSSSKQISTLKFTPGTNRRETGSIDDEAVSDRSSAGEPVILSSPKSNSQTLADHCHYDHLKADQGAGEP</sequence>
<protein>
    <recommendedName>
        <fullName evidence="5">Integral membrane protein</fullName>
    </recommendedName>
</protein>
<evidence type="ECO:0008006" key="5">
    <source>
        <dbReference type="Google" id="ProtNLM"/>
    </source>
</evidence>
<feature type="transmembrane region" description="Helical" evidence="2">
    <location>
        <begin position="498"/>
        <end position="519"/>
    </location>
</feature>
<feature type="transmembrane region" description="Helical" evidence="2">
    <location>
        <begin position="12"/>
        <end position="35"/>
    </location>
</feature>
<proteinExistence type="predicted"/>
<feature type="transmembrane region" description="Helical" evidence="2">
    <location>
        <begin position="531"/>
        <end position="549"/>
    </location>
</feature>
<name>A0AAD5VVH8_9AGAR</name>
<evidence type="ECO:0000313" key="4">
    <source>
        <dbReference type="Proteomes" id="UP001213000"/>
    </source>
</evidence>
<feature type="transmembrane region" description="Helical" evidence="2">
    <location>
        <begin position="328"/>
        <end position="348"/>
    </location>
</feature>
<feature type="compositionally biased region" description="Polar residues" evidence="1">
    <location>
        <begin position="562"/>
        <end position="578"/>
    </location>
</feature>